<gene>
    <name evidence="2" type="ORF">SG35_005210</name>
</gene>
<evidence type="ECO:0000313" key="3">
    <source>
        <dbReference type="Proteomes" id="UP000032568"/>
    </source>
</evidence>
<dbReference type="Gene3D" id="3.40.630.30">
    <property type="match status" value="1"/>
</dbReference>
<dbReference type="CDD" id="cd04301">
    <property type="entry name" value="NAT_SF"/>
    <property type="match status" value="1"/>
</dbReference>
<dbReference type="PROSITE" id="PS51186">
    <property type="entry name" value="GNAT"/>
    <property type="match status" value="1"/>
</dbReference>
<reference evidence="2 3" key="2">
    <citation type="journal article" date="2022" name="Mar. Drugs">
        <title>Bioassay-Guided Fractionation Leads to the Detection of Cholic Acid Generated by the Rare Thalassomonas sp.</title>
        <authorList>
            <person name="Pheiffer F."/>
            <person name="Schneider Y.K."/>
            <person name="Hansen E.H."/>
            <person name="Andersen J.H."/>
            <person name="Isaksson J."/>
            <person name="Busche T."/>
            <person name="R C."/>
            <person name="Kalinowski J."/>
            <person name="Zyl L.V."/>
            <person name="Trindade M."/>
        </authorList>
    </citation>
    <scope>NUCLEOTIDE SEQUENCE [LARGE SCALE GENOMIC DNA]</scope>
    <source>
        <strain evidence="2 3">A5K-106</strain>
    </source>
</reference>
<evidence type="ECO:0000259" key="1">
    <source>
        <dbReference type="PROSITE" id="PS51186"/>
    </source>
</evidence>
<evidence type="ECO:0000313" key="2">
    <source>
        <dbReference type="EMBL" id="WDE00061.1"/>
    </source>
</evidence>
<organism evidence="2 3">
    <name type="scientific">Thalassomonas actiniarum</name>
    <dbReference type="NCBI Taxonomy" id="485447"/>
    <lineage>
        <taxon>Bacteria</taxon>
        <taxon>Pseudomonadati</taxon>
        <taxon>Pseudomonadota</taxon>
        <taxon>Gammaproteobacteria</taxon>
        <taxon>Alteromonadales</taxon>
        <taxon>Colwelliaceae</taxon>
        <taxon>Thalassomonas</taxon>
    </lineage>
</organism>
<dbReference type="Proteomes" id="UP000032568">
    <property type="component" value="Chromosome"/>
</dbReference>
<feature type="domain" description="N-acetyltransferase" evidence="1">
    <location>
        <begin position="1"/>
        <end position="144"/>
    </location>
</feature>
<sequence>MKSSEKKIVKNIHFLAFGEEGKETSELAEAFLAEPDTISISAEREGKMVGNVLFTPFVFEEHPDKKCYLLAPIGVLPEYQRGFGVGKELMQAGIKKLKSMGTDAIFVLGVPTYYPQYGFVPTDKQTPYPDLLTIPESWMVLELSEGVLNSLGGKTYANKPFMNPMFWDTSGRG</sequence>
<reference evidence="2 3" key="1">
    <citation type="journal article" date="2015" name="Genome Announc.">
        <title>Draft Genome Sequences of Marine Isolates of Thalassomonas viridans and Thalassomonas actiniarum.</title>
        <authorList>
            <person name="Olonade I."/>
            <person name="van Zyl L.J."/>
            <person name="Trindade M."/>
        </authorList>
    </citation>
    <scope>NUCLEOTIDE SEQUENCE [LARGE SCALE GENOMIC DNA]</scope>
    <source>
        <strain evidence="2 3">A5K-106</strain>
    </source>
</reference>
<accession>A0AAF0C4I3</accession>
<name>A0AAF0C4I3_9GAMM</name>
<proteinExistence type="predicted"/>
<dbReference type="GO" id="GO:0016747">
    <property type="term" value="F:acyltransferase activity, transferring groups other than amino-acyl groups"/>
    <property type="evidence" value="ECO:0007669"/>
    <property type="project" value="InterPro"/>
</dbReference>
<dbReference type="InterPro" id="IPR016181">
    <property type="entry name" value="Acyl_CoA_acyltransferase"/>
</dbReference>
<dbReference type="Pfam" id="PF00583">
    <property type="entry name" value="Acetyltransf_1"/>
    <property type="match status" value="1"/>
</dbReference>
<dbReference type="RefSeq" id="WP_053043281.1">
    <property type="nucleotide sequence ID" value="NZ_CP059735.1"/>
</dbReference>
<dbReference type="KEGG" id="tact:SG35_005210"/>
<keyword evidence="3" id="KW-1185">Reference proteome</keyword>
<protein>
    <submittedName>
        <fullName evidence="2">N-acetyltransferase</fullName>
    </submittedName>
</protein>
<dbReference type="EMBL" id="CP059735">
    <property type="protein sequence ID" value="WDE00061.1"/>
    <property type="molecule type" value="Genomic_DNA"/>
</dbReference>
<dbReference type="InterPro" id="IPR000182">
    <property type="entry name" value="GNAT_dom"/>
</dbReference>
<dbReference type="SUPFAM" id="SSF55729">
    <property type="entry name" value="Acyl-CoA N-acyltransferases (Nat)"/>
    <property type="match status" value="1"/>
</dbReference>
<dbReference type="AlphaFoldDB" id="A0AAF0C4I3"/>